<feature type="transmembrane region" description="Helical" evidence="2">
    <location>
        <begin position="197"/>
        <end position="216"/>
    </location>
</feature>
<evidence type="ECO:0000256" key="2">
    <source>
        <dbReference type="SAM" id="Phobius"/>
    </source>
</evidence>
<keyword evidence="2" id="KW-0472">Membrane</keyword>
<dbReference type="EMBL" id="JACCBD010000001">
    <property type="protein sequence ID" value="NYD25968.1"/>
    <property type="molecule type" value="Genomic_DNA"/>
</dbReference>
<evidence type="ECO:0000313" key="4">
    <source>
        <dbReference type="EMBL" id="NYD25968.1"/>
    </source>
</evidence>
<protein>
    <recommendedName>
        <fullName evidence="3">DUF1648 domain-containing protein</fullName>
    </recommendedName>
</protein>
<feature type="compositionally biased region" description="Low complexity" evidence="1">
    <location>
        <begin position="339"/>
        <end position="351"/>
    </location>
</feature>
<keyword evidence="2" id="KW-1133">Transmembrane helix</keyword>
<feature type="transmembrane region" description="Helical" evidence="2">
    <location>
        <begin position="12"/>
        <end position="37"/>
    </location>
</feature>
<dbReference type="Proteomes" id="UP000586095">
    <property type="component" value="Unassembled WGS sequence"/>
</dbReference>
<feature type="domain" description="DUF1648" evidence="3">
    <location>
        <begin position="25"/>
        <end position="70"/>
    </location>
</feature>
<dbReference type="AlphaFoldDB" id="A0A852R4S8"/>
<feature type="transmembrane region" description="Helical" evidence="2">
    <location>
        <begin position="57"/>
        <end position="77"/>
    </location>
</feature>
<evidence type="ECO:0000259" key="3">
    <source>
        <dbReference type="Pfam" id="PF07853"/>
    </source>
</evidence>
<feature type="compositionally biased region" description="Basic and acidic residues" evidence="1">
    <location>
        <begin position="353"/>
        <end position="370"/>
    </location>
</feature>
<sequence>MTTRTPIARAQRAALWIGTIVPLALLTVSVIVQLLWLPRMPDPAATHWGPSGLPDGFGPPWTNVVLFASISLAALLLPPLQRFQLRRGDAVGAGRSWAAANRWMPAFTLGMVVSLQLNALGTAWVQLDAVDARETGSTLGWLLGGWLAGAVVCVAAYLLQPSLRIDPEEGEPAARALPLGATERAAWVGEIRPSRGVGWALGAVNVLLAAMAAWMFTVEPLAGWIGVGTLAVVAAGTVMCMWFSVRIGPQGFEARSLVGWPVFRIAAADVADVVTARIEPLGEFGGWGLRFAGGRTGLVPRGGEGLVITRRNGKVLVATLDGAEEAAAVLVAAARAAGPTTDPAAQVPDAADATDRPNLTKETRNDAGTD</sequence>
<keyword evidence="2" id="KW-0812">Transmembrane</keyword>
<gene>
    <name evidence="4" type="ORF">BJ960_000771</name>
</gene>
<organism evidence="4 5">
    <name type="scientific">Leucobacter aridicollis</name>
    <dbReference type="NCBI Taxonomy" id="283878"/>
    <lineage>
        <taxon>Bacteria</taxon>
        <taxon>Bacillati</taxon>
        <taxon>Actinomycetota</taxon>
        <taxon>Actinomycetes</taxon>
        <taxon>Micrococcales</taxon>
        <taxon>Microbacteriaceae</taxon>
        <taxon>Leucobacter</taxon>
    </lineage>
</organism>
<reference evidence="4 5" key="1">
    <citation type="submission" date="2020-07" db="EMBL/GenBank/DDBJ databases">
        <title>Sequencing the genomes of 1000 actinobacteria strains.</title>
        <authorList>
            <person name="Klenk H.-P."/>
        </authorList>
    </citation>
    <scope>NUCLEOTIDE SEQUENCE [LARGE SCALE GENOMIC DNA]</scope>
    <source>
        <strain evidence="4 5">DSM 17380</strain>
    </source>
</reference>
<dbReference type="RefSeq" id="WP_185986332.1">
    <property type="nucleotide sequence ID" value="NZ_BAAALZ010000002.1"/>
</dbReference>
<feature type="transmembrane region" description="Helical" evidence="2">
    <location>
        <begin position="139"/>
        <end position="159"/>
    </location>
</feature>
<proteinExistence type="predicted"/>
<dbReference type="InterPro" id="IPR012867">
    <property type="entry name" value="DUF1648"/>
</dbReference>
<comment type="caution">
    <text evidence="4">The sequence shown here is derived from an EMBL/GenBank/DDBJ whole genome shotgun (WGS) entry which is preliminary data.</text>
</comment>
<accession>A0A852R4S8</accession>
<name>A0A852R4S8_9MICO</name>
<evidence type="ECO:0000313" key="5">
    <source>
        <dbReference type="Proteomes" id="UP000586095"/>
    </source>
</evidence>
<keyword evidence="5" id="KW-1185">Reference proteome</keyword>
<feature type="transmembrane region" description="Helical" evidence="2">
    <location>
        <begin position="106"/>
        <end position="127"/>
    </location>
</feature>
<feature type="region of interest" description="Disordered" evidence="1">
    <location>
        <begin position="339"/>
        <end position="370"/>
    </location>
</feature>
<evidence type="ECO:0000256" key="1">
    <source>
        <dbReference type="SAM" id="MobiDB-lite"/>
    </source>
</evidence>
<dbReference type="Pfam" id="PF07853">
    <property type="entry name" value="DUF1648"/>
    <property type="match status" value="1"/>
</dbReference>
<feature type="transmembrane region" description="Helical" evidence="2">
    <location>
        <begin position="222"/>
        <end position="245"/>
    </location>
</feature>